<name>A0A848H7S1_9BURK</name>
<dbReference type="EMBL" id="JABBFX010000001">
    <property type="protein sequence ID" value="NML45521.1"/>
    <property type="molecule type" value="Genomic_DNA"/>
</dbReference>
<proteinExistence type="predicted"/>
<protein>
    <recommendedName>
        <fullName evidence="4">Lipoprotein</fullName>
    </recommendedName>
</protein>
<keyword evidence="3" id="KW-1185">Reference proteome</keyword>
<feature type="chain" id="PRO_5032584136" description="Lipoprotein" evidence="1">
    <location>
        <begin position="18"/>
        <end position="200"/>
    </location>
</feature>
<keyword evidence="1" id="KW-0732">Signal</keyword>
<dbReference type="AlphaFoldDB" id="A0A848H7S1"/>
<dbReference type="RefSeq" id="WP_169419587.1">
    <property type="nucleotide sequence ID" value="NZ_JABBFX010000001.1"/>
</dbReference>
<evidence type="ECO:0000256" key="1">
    <source>
        <dbReference type="SAM" id="SignalP"/>
    </source>
</evidence>
<evidence type="ECO:0000313" key="2">
    <source>
        <dbReference type="EMBL" id="NML45521.1"/>
    </source>
</evidence>
<comment type="caution">
    <text evidence="2">The sequence shown here is derived from an EMBL/GenBank/DDBJ whole genome shotgun (WGS) entry which is preliminary data.</text>
</comment>
<evidence type="ECO:0000313" key="3">
    <source>
        <dbReference type="Proteomes" id="UP000541185"/>
    </source>
</evidence>
<dbReference type="PROSITE" id="PS51257">
    <property type="entry name" value="PROKAR_LIPOPROTEIN"/>
    <property type="match status" value="1"/>
</dbReference>
<feature type="signal peptide" evidence="1">
    <location>
        <begin position="1"/>
        <end position="17"/>
    </location>
</feature>
<organism evidence="2 3">
    <name type="scientific">Ramlibacter agri</name>
    <dbReference type="NCBI Taxonomy" id="2728837"/>
    <lineage>
        <taxon>Bacteria</taxon>
        <taxon>Pseudomonadati</taxon>
        <taxon>Pseudomonadota</taxon>
        <taxon>Betaproteobacteria</taxon>
        <taxon>Burkholderiales</taxon>
        <taxon>Comamonadaceae</taxon>
        <taxon>Ramlibacter</taxon>
    </lineage>
</organism>
<accession>A0A848H7S1</accession>
<reference evidence="2 3" key="1">
    <citation type="submission" date="2020-04" db="EMBL/GenBank/DDBJ databases">
        <title>Ramlibacter sp. G-1-2-2 isolated from soil.</title>
        <authorList>
            <person name="Dahal R.H."/>
        </authorList>
    </citation>
    <scope>NUCLEOTIDE SEQUENCE [LARGE SCALE GENOMIC DNA]</scope>
    <source>
        <strain evidence="2 3">G-1-2-2</strain>
    </source>
</reference>
<dbReference type="Proteomes" id="UP000541185">
    <property type="component" value="Unassembled WGS sequence"/>
</dbReference>
<sequence>MRLLASLLLACSLAACSIMTRVEGDEIVNDRLVVHVNDAWNRIADPWEGELYDTWTQEGLPLDQLRIWGAVKPGQTLMNRIVTYSRGADSKDPRVPTFKEGLPAEKVVNLFEELYANEGAVQVTKVDRGSFAGQPGVRFEFTLDRRSDDLVLKGVGWFAVRKTANGDELYAATFVAPQLAFFDRLLPQAEAVVKTARIKG</sequence>
<evidence type="ECO:0008006" key="4">
    <source>
        <dbReference type="Google" id="ProtNLM"/>
    </source>
</evidence>
<gene>
    <name evidence="2" type="ORF">HHL11_17345</name>
</gene>